<keyword evidence="2" id="KW-1185">Reference proteome</keyword>
<evidence type="ECO:0000313" key="1">
    <source>
        <dbReference type="EMBL" id="NHZ91444.1"/>
    </source>
</evidence>
<dbReference type="RefSeq" id="WP_166879504.1">
    <property type="nucleotide sequence ID" value="NZ_WHJH01000029.1"/>
</dbReference>
<organism evidence="1 2">
    <name type="scientific">Massilia mucilaginosa</name>
    <dbReference type="NCBI Taxonomy" id="2609282"/>
    <lineage>
        <taxon>Bacteria</taxon>
        <taxon>Pseudomonadati</taxon>
        <taxon>Pseudomonadota</taxon>
        <taxon>Betaproteobacteria</taxon>
        <taxon>Burkholderiales</taxon>
        <taxon>Oxalobacteraceae</taxon>
        <taxon>Telluria group</taxon>
        <taxon>Massilia</taxon>
    </lineage>
</organism>
<accession>A0ABX0NXJ6</accession>
<reference evidence="1 2" key="1">
    <citation type="submission" date="2019-10" db="EMBL/GenBank/DDBJ databases">
        <title>Taxonomy of Antarctic Massilia spp.: description of Massilia rubra sp. nov., Massilia aquatica sp. nov., Massilia mucilaginosa sp. nov., Massilia frigida sp. nov. isolated from streams, lakes and regoliths.</title>
        <authorList>
            <person name="Holochova P."/>
            <person name="Sedlacek I."/>
            <person name="Kralova S."/>
            <person name="Maslanova I."/>
            <person name="Busse H.-J."/>
            <person name="Stankova E."/>
            <person name="Vrbovska V."/>
            <person name="Kovarovic V."/>
            <person name="Bartak M."/>
            <person name="Svec P."/>
            <person name="Pantucek R."/>
        </authorList>
    </citation>
    <scope>NUCLEOTIDE SEQUENCE [LARGE SCALE GENOMIC DNA]</scope>
    <source>
        <strain evidence="1 2">CCM 8733</strain>
    </source>
</reference>
<evidence type="ECO:0000313" key="2">
    <source>
        <dbReference type="Proteomes" id="UP000609726"/>
    </source>
</evidence>
<dbReference type="EMBL" id="WHJH01000029">
    <property type="protein sequence ID" value="NHZ91444.1"/>
    <property type="molecule type" value="Genomic_DNA"/>
</dbReference>
<gene>
    <name evidence="1" type="ORF">F2P45_20900</name>
</gene>
<sequence>MQKMMSELSRLYLPAGALSPDLLAQRRAGHSALAIELADGGMTRAVVIPFRKLPGAGEAQHWAQLCVVANALQAELGFPAPAVSISGSNGYYLWMSLEAPTPIAQVRTLLELIRKAYVPEMAPFADAAGAAVELPPCLDPRTGKWAAFIDAGLGAAFAEESGLEMAPPLAAQAALLERLERIGAAQFQQALDVLGPAHGAPAARSAPAVASAPEGLLLRDATLEDIVRFLHAKKIEPTFRHLIS</sequence>
<proteinExistence type="predicted"/>
<protein>
    <submittedName>
        <fullName evidence="1">Uncharacterized protein</fullName>
    </submittedName>
</protein>
<comment type="caution">
    <text evidence="1">The sequence shown here is derived from an EMBL/GenBank/DDBJ whole genome shotgun (WGS) entry which is preliminary data.</text>
</comment>
<dbReference type="Proteomes" id="UP000609726">
    <property type="component" value="Unassembled WGS sequence"/>
</dbReference>
<name>A0ABX0NXJ6_9BURK</name>